<keyword evidence="2" id="KW-1185">Reference proteome</keyword>
<gene>
    <name evidence="1" type="ORF">PDJAM_G00238690</name>
</gene>
<accession>A0ACC5YG82</accession>
<reference evidence="1" key="1">
    <citation type="submission" date="2020-02" db="EMBL/GenBank/DDBJ databases">
        <title>Genome sequencing of the panga catfish, Pangasius djambal.</title>
        <authorList>
            <person name="Wen M."/>
            <person name="Zahm M."/>
            <person name="Roques C."/>
            <person name="Cabau C."/>
            <person name="Klopp C."/>
            <person name="Donnadieu C."/>
            <person name="Jouanno E."/>
            <person name="Avarre J.-C."/>
            <person name="Campet M."/>
            <person name="Ha T."/>
            <person name="Dugue R."/>
            <person name="Lampietro C."/>
            <person name="Louis A."/>
            <person name="Herpin A."/>
            <person name="Echchiki A."/>
            <person name="Berthelot C."/>
            <person name="Parey E."/>
            <person name="Roest-Crollius H."/>
            <person name="Braasch I."/>
            <person name="Postlethwait J.H."/>
            <person name="Bobe J."/>
            <person name="Montfort J."/>
            <person name="Bouchez O."/>
            <person name="Begum T."/>
            <person name="Schartl M."/>
            <person name="Gustiano R."/>
            <person name="Guiguen Y."/>
        </authorList>
    </citation>
    <scope>NUCLEOTIDE SEQUENCE</scope>
    <source>
        <strain evidence="1">Pdj_M5554</strain>
    </source>
</reference>
<dbReference type="EMBL" id="CM040982">
    <property type="protein sequence ID" value="MCJ8734728.1"/>
    <property type="molecule type" value="Genomic_DNA"/>
</dbReference>
<evidence type="ECO:0000313" key="2">
    <source>
        <dbReference type="Proteomes" id="UP000830395"/>
    </source>
</evidence>
<name>A0ACC5YG82_9TELE</name>
<evidence type="ECO:0000313" key="1">
    <source>
        <dbReference type="EMBL" id="MCJ8734728.1"/>
    </source>
</evidence>
<proteinExistence type="predicted"/>
<comment type="caution">
    <text evidence="1">The sequence shown here is derived from an EMBL/GenBank/DDBJ whole genome shotgun (WGS) entry which is preliminary data.</text>
</comment>
<sequence>MTDKCAGVVQFTTPNGTVSVCNQNWDENKANKVCQELKCGKHQKTFASNANGSSYSVPLNCIGNEEFLWQCVDWVSAESNTCQDEINIICSNYRRVRLHGGADACEGTLEEDNSTEGGWANVPCQEGDYDMLDKMCAKLICGRAVSVKPCNESKNTWLKCSDRVKVQLGKSGEKPSACYGDIYLSVNGSQHAVCVDATSSYKNVGEVVCQELQCGMPLSVLQGSQLHQAQISQVECYGQEKSLWECIHKHGTVGSCQTISIICSGSLDMRLSNGPDKCAGQLEVKSSGSWWSVSSEGWLRHNSDMVCQHLQCGEMKENDQHRFVKSKLQILQWMLKCSGSNILQCRMDSNNRVQKDSVVNIICSKHELWFLQGNSPCEGRVKGETGGYLQNITKEKAAEVCAQNLCGNVTIIQKSDNSNMNSSVCPANATSSSSCSMKHTTTSTEPQFAYVKCSDVDKFRSSDSGSMKVRLQNKCYGKVLVCPNEDCGVCQDTWTEKQSKMLCKSLGCGEWISKYYSGKKTPGVTVASVLCSQTAENFSQCNFVKLESTSLCQNPAYITCTGSVKAVLQDPRDKCAGNLKLFYSGVLHPLCINSIDETTQNAICTSLGCGEALSFNESLSKMSKSNGLTKVTCQNATISSCDFSKTEIQKCQVGYLKCTGWRRLLLTDIQNACTGEVYLRNETDFYAVSSDGWSKQERNELCKYLECGNVSETTNKEQVKKPSWSRSYSCTGNPESIWDCEQEKAPVKNHHLHISCTDQPKVTLKGNCTGEVWLKNEPVCYKSQKMELVFPELCHELNCSMFFKSWSTKQSGNARYLSCTGRESKLWQCSSWTDNCDGVVSLACTKAIKLKFSSPCGGELQVDYRGKWEPVCPLESNQDADRICRELKCGNASRKNHEDVKYTANTDIRIKCEDKHKYLMHCVKPEPKACTQKAIFYCDNYIPPVKKVQPDIGLIVGVVVGLVLVLVAALIVFWKRKAFLAILRFKPSAEDPDTEISGKEMQRLNEKDVFEEDDYDDIVTIVNPMEDNQSQVSATEHDEENTSTSAGSSGTEYDDVDEENIKPPAESSSTDPRLPPRPDNLLDEVTFEAEVEPQEDYDDVSSPQTVVSEQRESFDIPGPSSDPPLLVSNDEAKPQKDE</sequence>
<protein>
    <submittedName>
        <fullName evidence="1">Uncharacterized protein</fullName>
    </submittedName>
</protein>
<dbReference type="Proteomes" id="UP000830395">
    <property type="component" value="Chromosome 8"/>
</dbReference>
<organism evidence="1 2">
    <name type="scientific">Pangasius djambal</name>
    <dbReference type="NCBI Taxonomy" id="1691987"/>
    <lineage>
        <taxon>Eukaryota</taxon>
        <taxon>Metazoa</taxon>
        <taxon>Chordata</taxon>
        <taxon>Craniata</taxon>
        <taxon>Vertebrata</taxon>
        <taxon>Euteleostomi</taxon>
        <taxon>Actinopterygii</taxon>
        <taxon>Neopterygii</taxon>
        <taxon>Teleostei</taxon>
        <taxon>Ostariophysi</taxon>
        <taxon>Siluriformes</taxon>
        <taxon>Pangasiidae</taxon>
        <taxon>Pangasius</taxon>
    </lineage>
</organism>